<evidence type="ECO:0000313" key="12">
    <source>
        <dbReference type="EMBL" id="AVM48337.1"/>
    </source>
</evidence>
<evidence type="ECO:0000256" key="7">
    <source>
        <dbReference type="ARBA" id="ARBA00022840"/>
    </source>
</evidence>
<dbReference type="InterPro" id="IPR003439">
    <property type="entry name" value="ABC_transporter-like_ATP-bd"/>
</dbReference>
<dbReference type="Pfam" id="PF00005">
    <property type="entry name" value="ABC_tran"/>
    <property type="match status" value="2"/>
</dbReference>
<feature type="domain" description="ABC transporter" evidence="11">
    <location>
        <begin position="259"/>
        <end position="465"/>
    </location>
</feature>
<dbReference type="PROSITE" id="PS50893">
    <property type="entry name" value="ABC_TRANSPORTER_2"/>
    <property type="match status" value="2"/>
</dbReference>
<gene>
    <name evidence="12" type="ORF">C5Q96_05540</name>
</gene>
<comment type="subcellular location">
    <subcellularLocation>
        <location evidence="1">Cell membrane</location>
        <topology evidence="1">Peripheral membrane protein</topology>
    </subcellularLocation>
</comment>
<dbReference type="AlphaFoldDB" id="A0A2S0L4Z6"/>
<dbReference type="SUPFAM" id="SSF52540">
    <property type="entry name" value="P-loop containing nucleoside triphosphate hydrolases"/>
    <property type="match status" value="2"/>
</dbReference>
<accession>A0A2S0L4Z6</accession>
<keyword evidence="3" id="KW-0813">Transport</keyword>
<dbReference type="PANTHER" id="PTHR43553">
    <property type="entry name" value="HEAVY METAL TRANSPORTER"/>
    <property type="match status" value="1"/>
</dbReference>
<dbReference type="Gene3D" id="3.40.50.300">
    <property type="entry name" value="P-loop containing nucleotide triphosphate hydrolases"/>
    <property type="match status" value="2"/>
</dbReference>
<reference evidence="13" key="1">
    <citation type="submission" date="2018-02" db="EMBL/GenBank/DDBJ databases">
        <authorList>
            <person name="Holder M.E."/>
            <person name="Ajami N.J."/>
            <person name="Petrosino J.F."/>
        </authorList>
    </citation>
    <scope>NUCLEOTIDE SEQUENCE [LARGE SCALE GENOMIC DNA]</scope>
    <source>
        <strain evidence="13">CCUG 47132</strain>
    </source>
</reference>
<evidence type="ECO:0000256" key="3">
    <source>
        <dbReference type="ARBA" id="ARBA00022448"/>
    </source>
</evidence>
<dbReference type="CDD" id="cd03225">
    <property type="entry name" value="ABC_cobalt_CbiO_domain1"/>
    <property type="match status" value="1"/>
</dbReference>
<keyword evidence="4" id="KW-1003">Cell membrane</keyword>
<evidence type="ECO:0000256" key="6">
    <source>
        <dbReference type="ARBA" id="ARBA00022741"/>
    </source>
</evidence>
<sequence length="469" mass="52856">MKDVMEARNLTFAYEGEHTPVLKDVNFSIAEGSIVFISGLSGSGKSTLLNVINGLIPEVIDGKLSGELFIGGKSKVTMTERSMLIGNVFQNPRSQFFTTNTTAELVFAMENFGVSKPEMEMRLKALIKKYKLEHLLDRDIYELSSGERQMLALMSALIMNPSIVIFDEPSANLDYGNAMRLRRQIEELKSEGITVLVADHRCFYLRGLIDKVLLLNDNTVTEYESEEAYFSSDYAARTVNLFDEKYESRLIARAGPVDVRIENVSYKGILQGVSAEFRRGEISTIIGVNGAGKTTLARLISGVINPDSGSVEIEGQALYIMQDADYQLFGASCIKELEISSMDEELNAEALKALNLYEFRDTHPHSLSGGQKQRLQMAISRVSQNKVIILDEPTSGLDKRSMHRVVDQLESMKRNHTIIIISHDYEFIRNVADRIFYLEDGRIRGTFYLDEDNVSQLNKTFEEMEAFYE</sequence>
<keyword evidence="13" id="KW-1185">Reference proteome</keyword>
<evidence type="ECO:0000256" key="8">
    <source>
        <dbReference type="ARBA" id="ARBA00022967"/>
    </source>
</evidence>
<dbReference type="GO" id="GO:0042626">
    <property type="term" value="F:ATPase-coupled transmembrane transporter activity"/>
    <property type="evidence" value="ECO:0007669"/>
    <property type="project" value="TreeGrafter"/>
</dbReference>
<protein>
    <submittedName>
        <fullName evidence="12">ABC transporter ATP-binding protein</fullName>
    </submittedName>
</protein>
<evidence type="ECO:0000256" key="1">
    <source>
        <dbReference type="ARBA" id="ARBA00004202"/>
    </source>
</evidence>
<evidence type="ECO:0000256" key="5">
    <source>
        <dbReference type="ARBA" id="ARBA00022737"/>
    </source>
</evidence>
<name>A0A2S0L4Z6_9FIRM</name>
<comment type="function">
    <text evidence="10">Probably part of an ABC transporter complex. Responsible for energy coupling to the transport system.</text>
</comment>
<dbReference type="GeneID" id="78391723"/>
<keyword evidence="8" id="KW-1278">Translocase</keyword>
<dbReference type="GO" id="GO:0043190">
    <property type="term" value="C:ATP-binding cassette (ABC) transporter complex"/>
    <property type="evidence" value="ECO:0007669"/>
    <property type="project" value="TreeGrafter"/>
</dbReference>
<evidence type="ECO:0000256" key="4">
    <source>
        <dbReference type="ARBA" id="ARBA00022475"/>
    </source>
</evidence>
<dbReference type="InterPro" id="IPR027417">
    <property type="entry name" value="P-loop_NTPase"/>
</dbReference>
<evidence type="ECO:0000259" key="11">
    <source>
        <dbReference type="PROSITE" id="PS50893"/>
    </source>
</evidence>
<dbReference type="RefSeq" id="WP_106057410.1">
    <property type="nucleotide sequence ID" value="NZ_CP027228.1"/>
</dbReference>
<keyword evidence="7 12" id="KW-0067">ATP-binding</keyword>
<dbReference type="InterPro" id="IPR003593">
    <property type="entry name" value="AAA+_ATPase"/>
</dbReference>
<dbReference type="GO" id="GO:0005524">
    <property type="term" value="F:ATP binding"/>
    <property type="evidence" value="ECO:0007669"/>
    <property type="project" value="UniProtKB-KW"/>
</dbReference>
<dbReference type="SMART" id="SM00382">
    <property type="entry name" value="AAA"/>
    <property type="match status" value="2"/>
</dbReference>
<dbReference type="EMBL" id="CP027228">
    <property type="protein sequence ID" value="AVM48337.1"/>
    <property type="molecule type" value="Genomic_DNA"/>
</dbReference>
<dbReference type="InterPro" id="IPR015856">
    <property type="entry name" value="ABC_transpr_CbiO/EcfA_su"/>
</dbReference>
<dbReference type="InterPro" id="IPR050095">
    <property type="entry name" value="ECF_ABC_transporter_ATP-bd"/>
</dbReference>
<feature type="domain" description="ABC transporter" evidence="11">
    <location>
        <begin position="5"/>
        <end position="242"/>
    </location>
</feature>
<keyword evidence="9" id="KW-0472">Membrane</keyword>
<evidence type="ECO:0000313" key="13">
    <source>
        <dbReference type="Proteomes" id="UP000237883"/>
    </source>
</evidence>
<proteinExistence type="inferred from homology"/>
<evidence type="ECO:0000256" key="9">
    <source>
        <dbReference type="ARBA" id="ARBA00023136"/>
    </source>
</evidence>
<keyword evidence="6" id="KW-0547">Nucleotide-binding</keyword>
<dbReference type="KEGG" id="mdv:C5Q96_05540"/>
<dbReference type="GO" id="GO:0016887">
    <property type="term" value="F:ATP hydrolysis activity"/>
    <property type="evidence" value="ECO:0007669"/>
    <property type="project" value="InterPro"/>
</dbReference>
<evidence type="ECO:0000256" key="10">
    <source>
        <dbReference type="ARBA" id="ARBA00025157"/>
    </source>
</evidence>
<keyword evidence="5" id="KW-0677">Repeat</keyword>
<organism evidence="12 13">
    <name type="scientific">Mogibacterium diversum</name>
    <dbReference type="NCBI Taxonomy" id="114527"/>
    <lineage>
        <taxon>Bacteria</taxon>
        <taxon>Bacillati</taxon>
        <taxon>Bacillota</taxon>
        <taxon>Clostridia</taxon>
        <taxon>Peptostreptococcales</taxon>
        <taxon>Anaerovoracaceae</taxon>
        <taxon>Mogibacterium</taxon>
    </lineage>
</organism>
<evidence type="ECO:0000256" key="2">
    <source>
        <dbReference type="ARBA" id="ARBA00005417"/>
    </source>
</evidence>
<dbReference type="Proteomes" id="UP000237883">
    <property type="component" value="Chromosome"/>
</dbReference>
<dbReference type="OrthoDB" id="501320at2"/>
<dbReference type="PANTHER" id="PTHR43553:SF23">
    <property type="entry name" value="ABC TRANSPORTER ATP-BINDING COMPONENT"/>
    <property type="match status" value="1"/>
</dbReference>
<comment type="similarity">
    <text evidence="2">Belongs to the ABC transporter superfamily.</text>
</comment>